<reference evidence="1" key="1">
    <citation type="submission" date="2021-02" db="EMBL/GenBank/DDBJ databases">
        <authorList>
            <person name="Nowell W R."/>
        </authorList>
    </citation>
    <scope>NUCLEOTIDE SEQUENCE</scope>
</reference>
<evidence type="ECO:0000313" key="2">
    <source>
        <dbReference type="Proteomes" id="UP000663868"/>
    </source>
</evidence>
<dbReference type="Proteomes" id="UP000663868">
    <property type="component" value="Unassembled WGS sequence"/>
</dbReference>
<proteinExistence type="predicted"/>
<organism evidence="1 2">
    <name type="scientific">Adineta steineri</name>
    <dbReference type="NCBI Taxonomy" id="433720"/>
    <lineage>
        <taxon>Eukaryota</taxon>
        <taxon>Metazoa</taxon>
        <taxon>Spiralia</taxon>
        <taxon>Gnathifera</taxon>
        <taxon>Rotifera</taxon>
        <taxon>Eurotatoria</taxon>
        <taxon>Bdelloidea</taxon>
        <taxon>Adinetida</taxon>
        <taxon>Adinetidae</taxon>
        <taxon>Adineta</taxon>
    </lineage>
</organism>
<sequence length="66" mass="7908">KKFEHMLPINEYIQRSEHNIDLRERGIPINQARIKLFEQNNAQVSEKDIQKLLIQFVKDFEPQNSS</sequence>
<comment type="caution">
    <text evidence="1">The sequence shown here is derived from an EMBL/GenBank/DDBJ whole genome shotgun (WGS) entry which is preliminary data.</text>
</comment>
<protein>
    <submittedName>
        <fullName evidence="1">Uncharacterized protein</fullName>
    </submittedName>
</protein>
<dbReference type="AlphaFoldDB" id="A0A820A395"/>
<gene>
    <name evidence="1" type="ORF">KXQ929_LOCUS39284</name>
</gene>
<feature type="non-terminal residue" evidence="1">
    <location>
        <position position="1"/>
    </location>
</feature>
<evidence type="ECO:0000313" key="1">
    <source>
        <dbReference type="EMBL" id="CAF4186872.1"/>
    </source>
</evidence>
<name>A0A820A395_9BILA</name>
<dbReference type="EMBL" id="CAJOBB010007452">
    <property type="protein sequence ID" value="CAF4186872.1"/>
    <property type="molecule type" value="Genomic_DNA"/>
</dbReference>
<accession>A0A820A395</accession>